<evidence type="ECO:0000313" key="2">
    <source>
        <dbReference type="Proteomes" id="UP000769780"/>
    </source>
</evidence>
<name>A0ABS7K2Z3_9BACI</name>
<dbReference type="InterPro" id="IPR011059">
    <property type="entry name" value="Metal-dep_hydrolase_composite"/>
</dbReference>
<dbReference type="SUPFAM" id="SSF51338">
    <property type="entry name" value="Composite domain of metallo-dependent hydrolases"/>
    <property type="match status" value="1"/>
</dbReference>
<gene>
    <name evidence="1" type="ORF">H0185_07010</name>
</gene>
<comment type="caution">
    <text evidence="1">The sequence shown here is derived from an EMBL/GenBank/DDBJ whole genome shotgun (WGS) entry which is preliminary data.</text>
</comment>
<proteinExistence type="predicted"/>
<dbReference type="EMBL" id="JACWFH010000008">
    <property type="protein sequence ID" value="MBY0096554.1"/>
    <property type="molecule type" value="Genomic_DNA"/>
</dbReference>
<dbReference type="Proteomes" id="UP000769780">
    <property type="component" value="Unassembled WGS sequence"/>
</dbReference>
<reference evidence="1 2" key="1">
    <citation type="submission" date="2020-07" db="EMBL/GenBank/DDBJ databases">
        <title>Fungal Genomes of the International Space Station.</title>
        <authorList>
            <person name="Seuylemezian A."/>
            <person name="Singh N.K."/>
            <person name="Wood J."/>
            <person name="Venkateswaran K."/>
        </authorList>
    </citation>
    <scope>NUCLEOTIDE SEQUENCE [LARGE SCALE GENOMIC DNA]</scope>
    <source>
        <strain evidence="1 2">PL-B2</strain>
    </source>
</reference>
<protein>
    <submittedName>
        <fullName evidence="1">Uncharacterized protein</fullName>
    </submittedName>
</protein>
<evidence type="ECO:0000313" key="1">
    <source>
        <dbReference type="EMBL" id="MBY0096554.1"/>
    </source>
</evidence>
<keyword evidence="2" id="KW-1185">Reference proteome</keyword>
<organism evidence="1 2">
    <name type="scientific">Mesobacillus maritimus</name>
    <dbReference type="NCBI Taxonomy" id="1643336"/>
    <lineage>
        <taxon>Bacteria</taxon>
        <taxon>Bacillati</taxon>
        <taxon>Bacillota</taxon>
        <taxon>Bacilli</taxon>
        <taxon>Bacillales</taxon>
        <taxon>Bacillaceae</taxon>
        <taxon>Mesobacillus</taxon>
    </lineage>
</organism>
<accession>A0ABS7K2Z3</accession>
<sequence length="297" mass="34449">MAYIIENAHVLRGEKRRDVCLLIEDNRISSSRASFKMYKHFRMDAGNFIMTPSHVLLDFNLPLTSTFEQRKAYYLENFIKKGCTTVLTCVHINRERQLSSEFKKIHSALLDCPLDYIIGVRIPTTLLTSNFIRKCKREKVPVIFVEVASVSELKNIPWGWIKEAMFPYNCPLVPIFQNQDKKLKRVWGEIMDSVNLPSLKEEVQESKPLDRHVMEKIGIFPKKSNLHDGGEVSYNFYLKDSETVNMVESELFMKHDSCLLITMHKGKIIRAGKQVSYHPGYGEYVEIKTPSFYQSPT</sequence>
<dbReference type="RefSeq" id="WP_221872517.1">
    <property type="nucleotide sequence ID" value="NZ_JACWFH010000008.1"/>
</dbReference>